<keyword evidence="2" id="KW-1185">Reference proteome</keyword>
<evidence type="ECO:0000313" key="1">
    <source>
        <dbReference type="EMBL" id="THU80620.1"/>
    </source>
</evidence>
<dbReference type="AlphaFoldDB" id="A0A4S8KXI1"/>
<evidence type="ECO:0000313" key="2">
    <source>
        <dbReference type="Proteomes" id="UP000297245"/>
    </source>
</evidence>
<protein>
    <submittedName>
        <fullName evidence="1">Uncharacterized protein</fullName>
    </submittedName>
</protein>
<accession>A0A4S8KXI1</accession>
<sequence length="164" mass="18890">MREHEPWTVYDFPVQYLPSIRPNYHPPTFILGASLTLDEFVSYAKHVNLFPSTTPCDTESDWPIHVGKHLAEVCGLSEYFGDDRPTLIPLHHVHTKSQTPYVLPICTNYSFGSKFPLRQCERLLDELEKANISADISWFLGDDYSAWEGSDSFDWSDQYFATHS</sequence>
<gene>
    <name evidence="1" type="ORF">K435DRAFT_972690</name>
</gene>
<proteinExistence type="predicted"/>
<dbReference type="OrthoDB" id="3123784at2759"/>
<reference evidence="1 2" key="1">
    <citation type="journal article" date="2019" name="Nat. Ecol. Evol.">
        <title>Megaphylogeny resolves global patterns of mushroom evolution.</title>
        <authorList>
            <person name="Varga T."/>
            <person name="Krizsan K."/>
            <person name="Foldi C."/>
            <person name="Dima B."/>
            <person name="Sanchez-Garcia M."/>
            <person name="Sanchez-Ramirez S."/>
            <person name="Szollosi G.J."/>
            <person name="Szarkandi J.G."/>
            <person name="Papp V."/>
            <person name="Albert L."/>
            <person name="Andreopoulos W."/>
            <person name="Angelini C."/>
            <person name="Antonin V."/>
            <person name="Barry K.W."/>
            <person name="Bougher N.L."/>
            <person name="Buchanan P."/>
            <person name="Buyck B."/>
            <person name="Bense V."/>
            <person name="Catcheside P."/>
            <person name="Chovatia M."/>
            <person name="Cooper J."/>
            <person name="Damon W."/>
            <person name="Desjardin D."/>
            <person name="Finy P."/>
            <person name="Geml J."/>
            <person name="Haridas S."/>
            <person name="Hughes K."/>
            <person name="Justo A."/>
            <person name="Karasinski D."/>
            <person name="Kautmanova I."/>
            <person name="Kiss B."/>
            <person name="Kocsube S."/>
            <person name="Kotiranta H."/>
            <person name="LaButti K.M."/>
            <person name="Lechner B.E."/>
            <person name="Liimatainen K."/>
            <person name="Lipzen A."/>
            <person name="Lukacs Z."/>
            <person name="Mihaltcheva S."/>
            <person name="Morgado L.N."/>
            <person name="Niskanen T."/>
            <person name="Noordeloos M.E."/>
            <person name="Ohm R.A."/>
            <person name="Ortiz-Santana B."/>
            <person name="Ovrebo C."/>
            <person name="Racz N."/>
            <person name="Riley R."/>
            <person name="Savchenko A."/>
            <person name="Shiryaev A."/>
            <person name="Soop K."/>
            <person name="Spirin V."/>
            <person name="Szebenyi C."/>
            <person name="Tomsovsky M."/>
            <person name="Tulloss R.E."/>
            <person name="Uehling J."/>
            <person name="Grigoriev I.V."/>
            <person name="Vagvolgyi C."/>
            <person name="Papp T."/>
            <person name="Martin F.M."/>
            <person name="Miettinen O."/>
            <person name="Hibbett D.S."/>
            <person name="Nagy L.G."/>
        </authorList>
    </citation>
    <scope>NUCLEOTIDE SEQUENCE [LARGE SCALE GENOMIC DNA]</scope>
    <source>
        <strain evidence="1 2">CBS 962.96</strain>
    </source>
</reference>
<dbReference type="Proteomes" id="UP000297245">
    <property type="component" value="Unassembled WGS sequence"/>
</dbReference>
<dbReference type="EMBL" id="ML179887">
    <property type="protein sequence ID" value="THU80620.1"/>
    <property type="molecule type" value="Genomic_DNA"/>
</dbReference>
<organism evidence="1 2">
    <name type="scientific">Dendrothele bispora (strain CBS 962.96)</name>
    <dbReference type="NCBI Taxonomy" id="1314807"/>
    <lineage>
        <taxon>Eukaryota</taxon>
        <taxon>Fungi</taxon>
        <taxon>Dikarya</taxon>
        <taxon>Basidiomycota</taxon>
        <taxon>Agaricomycotina</taxon>
        <taxon>Agaricomycetes</taxon>
        <taxon>Agaricomycetidae</taxon>
        <taxon>Agaricales</taxon>
        <taxon>Agaricales incertae sedis</taxon>
        <taxon>Dendrothele</taxon>
    </lineage>
</organism>
<name>A0A4S8KXI1_DENBC</name>